<dbReference type="Proteomes" id="UP000828100">
    <property type="component" value="Segment"/>
</dbReference>
<keyword evidence="2" id="KW-1185">Reference proteome</keyword>
<proteinExistence type="predicted"/>
<organism evidence="1 2">
    <name type="scientific">Klebsiella phage vB_KpnM_JustaPhage</name>
    <dbReference type="NCBI Taxonomy" id="2894801"/>
    <lineage>
        <taxon>Viruses</taxon>
        <taxon>Duplodnaviria</taxon>
        <taxon>Heunggongvirae</taxon>
        <taxon>Uroviricota</taxon>
        <taxon>Caudoviricetes</taxon>
        <taxon>Jameshumphriesvirinae</taxon>
        <taxon>Sircambvirus</taxon>
        <taxon>Sircambvirus justaphage</taxon>
    </lineage>
</organism>
<evidence type="ECO:0000313" key="2">
    <source>
        <dbReference type="Proteomes" id="UP000828100"/>
    </source>
</evidence>
<accession>A0AAE8YT04</accession>
<protein>
    <submittedName>
        <fullName evidence="1">Hydrogenase</fullName>
    </submittedName>
</protein>
<dbReference type="EMBL" id="OK499978">
    <property type="protein sequence ID" value="UGO49368.1"/>
    <property type="molecule type" value="Genomic_DNA"/>
</dbReference>
<evidence type="ECO:0000313" key="1">
    <source>
        <dbReference type="EMBL" id="UGO49368.1"/>
    </source>
</evidence>
<sequence length="41" mass="4566">MKLYALCKDCGHQWLVNKSLVTCPKCGGNKFIVNTAPQEVK</sequence>
<name>A0AAE8YT04_9CAUD</name>
<gene>
    <name evidence="1" type="ORF">JUSTAPHAGE_31</name>
</gene>
<reference evidence="1 2" key="1">
    <citation type="submission" date="2021-10" db="EMBL/GenBank/DDBJ databases">
        <authorList>
            <person name="Findley J."/>
            <person name="Arens D."/>
            <person name="Edvalson L."/>
            <person name="Sharman N."/>
            <person name="Grose J.H."/>
        </authorList>
    </citation>
    <scope>NUCLEOTIDE SEQUENCE [LARGE SCALE GENOMIC DNA]</scope>
</reference>